<dbReference type="EMBL" id="JAMYWD010000005">
    <property type="protein sequence ID" value="KAJ4969705.1"/>
    <property type="molecule type" value="Genomic_DNA"/>
</dbReference>
<dbReference type="Proteomes" id="UP001141806">
    <property type="component" value="Unassembled WGS sequence"/>
</dbReference>
<keyword evidence="2" id="KW-1185">Reference proteome</keyword>
<sequence length="161" mass="18301">MRGRENKLITREEFGAMAASMTSLTWLLQAFQYQAPEEAPLRNNIPPRPPLHLEGKEPVPIVVKEDLKGQVAALHEQMSKVLKQTVEVEEKDYSVDNPLLDIIMRTTLKIGFSLPMLPSYEGTTDLEQYLRSFKSLMLLHRYKDAIICSAFPSTLKNTAQL</sequence>
<evidence type="ECO:0000313" key="2">
    <source>
        <dbReference type="Proteomes" id="UP001141806"/>
    </source>
</evidence>
<dbReference type="AlphaFoldDB" id="A0A9Q0QS02"/>
<dbReference type="OrthoDB" id="1934512at2759"/>
<name>A0A9Q0QS02_9MAGN</name>
<proteinExistence type="predicted"/>
<protein>
    <submittedName>
        <fullName evidence="1">Uncharacterized protein</fullName>
    </submittedName>
</protein>
<reference evidence="1" key="1">
    <citation type="journal article" date="2023" name="Plant J.">
        <title>The genome of the king protea, Protea cynaroides.</title>
        <authorList>
            <person name="Chang J."/>
            <person name="Duong T.A."/>
            <person name="Schoeman C."/>
            <person name="Ma X."/>
            <person name="Roodt D."/>
            <person name="Barker N."/>
            <person name="Li Z."/>
            <person name="Van de Peer Y."/>
            <person name="Mizrachi E."/>
        </authorList>
    </citation>
    <scope>NUCLEOTIDE SEQUENCE</scope>
    <source>
        <tissue evidence="1">Young leaves</tissue>
    </source>
</reference>
<gene>
    <name evidence="1" type="ORF">NE237_002804</name>
</gene>
<accession>A0A9Q0QS02</accession>
<comment type="caution">
    <text evidence="1">The sequence shown here is derived from an EMBL/GenBank/DDBJ whole genome shotgun (WGS) entry which is preliminary data.</text>
</comment>
<organism evidence="1 2">
    <name type="scientific">Protea cynaroides</name>
    <dbReference type="NCBI Taxonomy" id="273540"/>
    <lineage>
        <taxon>Eukaryota</taxon>
        <taxon>Viridiplantae</taxon>
        <taxon>Streptophyta</taxon>
        <taxon>Embryophyta</taxon>
        <taxon>Tracheophyta</taxon>
        <taxon>Spermatophyta</taxon>
        <taxon>Magnoliopsida</taxon>
        <taxon>Proteales</taxon>
        <taxon>Proteaceae</taxon>
        <taxon>Protea</taxon>
    </lineage>
</organism>
<evidence type="ECO:0000313" key="1">
    <source>
        <dbReference type="EMBL" id="KAJ4969705.1"/>
    </source>
</evidence>